<dbReference type="RefSeq" id="WP_074268709.1">
    <property type="nucleotide sequence ID" value="NZ_FSRM01000002.1"/>
</dbReference>
<reference evidence="2 3" key="1">
    <citation type="submission" date="2016-11" db="EMBL/GenBank/DDBJ databases">
        <authorList>
            <person name="Jaros S."/>
            <person name="Januszkiewicz K."/>
            <person name="Wedrychowicz H."/>
        </authorList>
    </citation>
    <scope>NUCLEOTIDE SEQUENCE [LARGE SCALE GENOMIC DNA]</scope>
    <source>
        <strain evidence="2 3">GAS86</strain>
    </source>
</reference>
<evidence type="ECO:0000313" key="2">
    <source>
        <dbReference type="EMBL" id="SIO54911.1"/>
    </source>
</evidence>
<dbReference type="InterPro" id="IPR036291">
    <property type="entry name" value="NAD(P)-bd_dom_sf"/>
</dbReference>
<dbReference type="PANTHER" id="PTHR43355:SF2">
    <property type="entry name" value="FLAVIN REDUCTASE (NADPH)"/>
    <property type="match status" value="1"/>
</dbReference>
<dbReference type="SUPFAM" id="SSF51735">
    <property type="entry name" value="NAD(P)-binding Rossmann-fold domains"/>
    <property type="match status" value="1"/>
</dbReference>
<dbReference type="Gene3D" id="3.40.50.720">
    <property type="entry name" value="NAD(P)-binding Rossmann-like Domain"/>
    <property type="match status" value="1"/>
</dbReference>
<evidence type="ECO:0000259" key="1">
    <source>
        <dbReference type="Pfam" id="PF13460"/>
    </source>
</evidence>
<dbReference type="PANTHER" id="PTHR43355">
    <property type="entry name" value="FLAVIN REDUCTASE (NADPH)"/>
    <property type="match status" value="1"/>
</dbReference>
<sequence>MKVALIGSSGFVGKHLQKELLHRGHEVTVMVRKNGGVASQPGLNVVTGDAYSPESVANAVRDHDAVVSAFNPGWNDPELFDNFLRGSEAIVRGVEASGVRRLVVIGGAGSLFVAPGVQLVDTDSFIAHVPPNIVPGARAARDALNSMRSNTALDWTFVSPPAFLEEGERTGTYRLGGEQLLMDGDKPAGISVADLAVAVVDELETPRHIKARFTAARKAAG</sequence>
<dbReference type="AlphaFoldDB" id="A0A1N6KEC6"/>
<gene>
    <name evidence="2" type="ORF">SAMN05444168_6970</name>
</gene>
<dbReference type="InterPro" id="IPR016040">
    <property type="entry name" value="NAD(P)-bd_dom"/>
</dbReference>
<accession>A0A1N6KEC6</accession>
<dbReference type="Proteomes" id="UP000184693">
    <property type="component" value="Unassembled WGS sequence"/>
</dbReference>
<evidence type="ECO:0000313" key="3">
    <source>
        <dbReference type="Proteomes" id="UP000184693"/>
    </source>
</evidence>
<name>A0A1N6KEC6_9BURK</name>
<dbReference type="EMBL" id="FSRM01000002">
    <property type="protein sequence ID" value="SIO54911.1"/>
    <property type="molecule type" value="Genomic_DNA"/>
</dbReference>
<organism evidence="2 3">
    <name type="scientific">Paraburkholderia phenazinium</name>
    <dbReference type="NCBI Taxonomy" id="60549"/>
    <lineage>
        <taxon>Bacteria</taxon>
        <taxon>Pseudomonadati</taxon>
        <taxon>Pseudomonadota</taxon>
        <taxon>Betaproteobacteria</taxon>
        <taxon>Burkholderiales</taxon>
        <taxon>Burkholderiaceae</taxon>
        <taxon>Paraburkholderia</taxon>
    </lineage>
</organism>
<dbReference type="InterPro" id="IPR051606">
    <property type="entry name" value="Polyketide_Oxido-like"/>
</dbReference>
<dbReference type="Pfam" id="PF13460">
    <property type="entry name" value="NAD_binding_10"/>
    <property type="match status" value="1"/>
</dbReference>
<protein>
    <recommendedName>
        <fullName evidence="1">NAD(P)-binding domain-containing protein</fullName>
    </recommendedName>
</protein>
<proteinExistence type="predicted"/>
<dbReference type="GO" id="GO:0016646">
    <property type="term" value="F:oxidoreductase activity, acting on the CH-NH group of donors, NAD or NADP as acceptor"/>
    <property type="evidence" value="ECO:0007669"/>
    <property type="project" value="TreeGrafter"/>
</dbReference>
<dbReference type="CDD" id="cd05244">
    <property type="entry name" value="BVR-B_like_SDR_a"/>
    <property type="match status" value="1"/>
</dbReference>
<dbReference type="OrthoDB" id="7352421at2"/>
<feature type="domain" description="NAD(P)-binding" evidence="1">
    <location>
        <begin position="7"/>
        <end position="202"/>
    </location>
</feature>